<dbReference type="Gene3D" id="3.40.50.720">
    <property type="entry name" value="NAD(P)-binding Rossmann-like Domain"/>
    <property type="match status" value="1"/>
</dbReference>
<feature type="domain" description="Enoyl reductase (ER)" evidence="1">
    <location>
        <begin position="10"/>
        <end position="321"/>
    </location>
</feature>
<gene>
    <name evidence="2" type="ORF">AQ619_13840</name>
</gene>
<dbReference type="InterPro" id="IPR013154">
    <property type="entry name" value="ADH-like_N"/>
</dbReference>
<sequence>MKAALCRTYGPPAVVRLGEVPMPTPRDHEVLVRIRATTVSSADWRARSLAMPPGFKALARPVFGLIAPRNPILGTELAGEVVAKGKAVTRFRAGDLVFAFTGARFGCHAEFRVLREHDLISHKPANLDFETAAALCFGGTTALGFLSDMGKLKRGEQVLVVGASGCVGSAAVQLARHFGAGVTAVCSAANEGLVRSLGAETVIDYQTRDFAASGRTYDIILDTTGTAPFARCGHLLRPGGRLLVVQGSLGQALGLDGPSRSSGLSQIGGVPKVTLQDLELLAHLAQAGELKPVIDRVYPLEHAAEAHACVEQGHKRGSVVLSIDPS</sequence>
<organism evidence="2 3">
    <name type="scientific">Caulobacter henricii</name>
    <dbReference type="NCBI Taxonomy" id="69395"/>
    <lineage>
        <taxon>Bacteria</taxon>
        <taxon>Pseudomonadati</taxon>
        <taxon>Pseudomonadota</taxon>
        <taxon>Alphaproteobacteria</taxon>
        <taxon>Caulobacterales</taxon>
        <taxon>Caulobacteraceae</taxon>
        <taxon>Caulobacter</taxon>
    </lineage>
</organism>
<dbReference type="SMART" id="SM00829">
    <property type="entry name" value="PKS_ER"/>
    <property type="match status" value="1"/>
</dbReference>
<dbReference type="CDD" id="cd08267">
    <property type="entry name" value="MDR1"/>
    <property type="match status" value="1"/>
</dbReference>
<keyword evidence="3" id="KW-1185">Reference proteome</keyword>
<dbReference type="InterPro" id="IPR052733">
    <property type="entry name" value="Chloroplast_QOR"/>
</dbReference>
<dbReference type="SUPFAM" id="SSF50129">
    <property type="entry name" value="GroES-like"/>
    <property type="match status" value="1"/>
</dbReference>
<dbReference type="InterPro" id="IPR036291">
    <property type="entry name" value="NAD(P)-bd_dom_sf"/>
</dbReference>
<proteinExistence type="predicted"/>
<dbReference type="Pfam" id="PF13602">
    <property type="entry name" value="ADH_zinc_N_2"/>
    <property type="match status" value="1"/>
</dbReference>
<dbReference type="GO" id="GO:0016491">
    <property type="term" value="F:oxidoreductase activity"/>
    <property type="evidence" value="ECO:0007669"/>
    <property type="project" value="InterPro"/>
</dbReference>
<protein>
    <recommendedName>
        <fullName evidence="1">Enoyl reductase (ER) domain-containing protein</fullName>
    </recommendedName>
</protein>
<dbReference type="Proteomes" id="UP000056905">
    <property type="component" value="Chromosome"/>
</dbReference>
<dbReference type="Pfam" id="PF08240">
    <property type="entry name" value="ADH_N"/>
    <property type="match status" value="1"/>
</dbReference>
<name>A0A0N7JHU1_9CAUL</name>
<evidence type="ECO:0000259" key="1">
    <source>
        <dbReference type="SMART" id="SM00829"/>
    </source>
</evidence>
<dbReference type="SUPFAM" id="SSF51735">
    <property type="entry name" value="NAD(P)-binding Rossmann-fold domains"/>
    <property type="match status" value="1"/>
</dbReference>
<dbReference type="InterPro" id="IPR020843">
    <property type="entry name" value="ER"/>
</dbReference>
<dbReference type="InterPro" id="IPR011032">
    <property type="entry name" value="GroES-like_sf"/>
</dbReference>
<evidence type="ECO:0000313" key="3">
    <source>
        <dbReference type="Proteomes" id="UP000056905"/>
    </source>
</evidence>
<dbReference type="Gene3D" id="3.90.180.10">
    <property type="entry name" value="Medium-chain alcohol dehydrogenases, catalytic domain"/>
    <property type="match status" value="1"/>
</dbReference>
<accession>A0A0N7JHU1</accession>
<reference evidence="2 3" key="1">
    <citation type="submission" date="2015-10" db="EMBL/GenBank/DDBJ databases">
        <title>Conservation of the essential genome among Caulobacter and Brevundimonas species.</title>
        <authorList>
            <person name="Scott D."/>
            <person name="Ely B."/>
        </authorList>
    </citation>
    <scope>NUCLEOTIDE SEQUENCE [LARGE SCALE GENOMIC DNA]</scope>
    <source>
        <strain evidence="2 3">CB4</strain>
    </source>
</reference>
<dbReference type="AlphaFoldDB" id="A0A0N7JHU1"/>
<dbReference type="KEGG" id="chq:AQ619_13840"/>
<evidence type="ECO:0000313" key="2">
    <source>
        <dbReference type="EMBL" id="ALL14338.1"/>
    </source>
</evidence>
<dbReference type="PANTHER" id="PTHR44013:SF1">
    <property type="entry name" value="ZINC-TYPE ALCOHOL DEHYDROGENASE-LIKE PROTEIN C16A3.02C"/>
    <property type="match status" value="1"/>
</dbReference>
<dbReference type="EMBL" id="CP013002">
    <property type="protein sequence ID" value="ALL14338.1"/>
    <property type="molecule type" value="Genomic_DNA"/>
</dbReference>
<dbReference type="PANTHER" id="PTHR44013">
    <property type="entry name" value="ZINC-TYPE ALCOHOL DEHYDROGENASE-LIKE PROTEIN C16A3.02C"/>
    <property type="match status" value="1"/>
</dbReference>
<dbReference type="STRING" id="69395.AQ619_13840"/>
<dbReference type="RefSeq" id="WP_062148772.1">
    <property type="nucleotide sequence ID" value="NZ_CP013002.1"/>
</dbReference>
<dbReference type="OrthoDB" id="9792321at2"/>